<gene>
    <name evidence="1" type="ORF">BTN92_08465</name>
</gene>
<dbReference type="EMBL" id="MSTR01000007">
    <property type="protein sequence ID" value="ONN43092.1"/>
    <property type="molecule type" value="Genomic_DNA"/>
</dbReference>
<organism evidence="1 2">
    <name type="scientific">Enterococcus mundtii</name>
    <dbReference type="NCBI Taxonomy" id="53346"/>
    <lineage>
        <taxon>Bacteria</taxon>
        <taxon>Bacillati</taxon>
        <taxon>Bacillota</taxon>
        <taxon>Bacilli</taxon>
        <taxon>Lactobacillales</taxon>
        <taxon>Enterococcaceae</taxon>
        <taxon>Enterococcus</taxon>
    </lineage>
</organism>
<dbReference type="Proteomes" id="UP000189299">
    <property type="component" value="Unassembled WGS sequence"/>
</dbReference>
<dbReference type="RefSeq" id="WP_062804734.1">
    <property type="nucleotide sequence ID" value="NZ_CABMMO010000007.1"/>
</dbReference>
<proteinExistence type="predicted"/>
<evidence type="ECO:0000313" key="2">
    <source>
        <dbReference type="Proteomes" id="UP000189299"/>
    </source>
</evidence>
<reference evidence="1 2" key="1">
    <citation type="submission" date="2016-12" db="EMBL/GenBank/DDBJ databases">
        <authorList>
            <person name="Song W.-J."/>
            <person name="Kurnit D.M."/>
        </authorList>
    </citation>
    <scope>NUCLEOTIDE SEQUENCE [LARGE SCALE GENOMIC DNA]</scope>
    <source>
        <strain evidence="1 2">CGB1038-1_S1</strain>
    </source>
</reference>
<accession>A0A1V2UIV0</accession>
<dbReference type="AlphaFoldDB" id="A0A1V2UIV0"/>
<protein>
    <submittedName>
        <fullName evidence="1">Uncharacterized protein</fullName>
    </submittedName>
</protein>
<comment type="caution">
    <text evidence="1">The sequence shown here is derived from an EMBL/GenBank/DDBJ whole genome shotgun (WGS) entry which is preliminary data.</text>
</comment>
<sequence>MDPNPNNRNTRDVINYFYIIPSTKVQQLALILCMGIINFLTQKNEVLAKKEALNHTDQKQPNLIEVFFSKFSFLSVNEHYGELASTSQELIGNCLVKELDFALKTALGEARFSEISKIKYFLSFEGIQAKYLHTAKLPNVRYTKDIYLTLTSILMERLLILKFDPAAVQPMITDIYRTYTFLKSCRYNQLFKKKLQLLLSNQFYKN</sequence>
<evidence type="ECO:0000313" key="1">
    <source>
        <dbReference type="EMBL" id="ONN43092.1"/>
    </source>
</evidence>
<name>A0A1V2UIV0_ENTMU</name>